<feature type="signal peptide" evidence="1">
    <location>
        <begin position="1"/>
        <end position="22"/>
    </location>
</feature>
<proteinExistence type="predicted"/>
<accession>A0ABQ4Q600</accession>
<feature type="chain" id="PRO_5046537114" description="Secreted protein" evidence="1">
    <location>
        <begin position="23"/>
        <end position="253"/>
    </location>
</feature>
<protein>
    <recommendedName>
        <fullName evidence="4">Secreted protein</fullName>
    </recommendedName>
</protein>
<evidence type="ECO:0008006" key="4">
    <source>
        <dbReference type="Google" id="ProtNLM"/>
    </source>
</evidence>
<dbReference type="PANTHER" id="PTHR34387:SF2">
    <property type="entry name" value="SLR1258 PROTEIN"/>
    <property type="match status" value="1"/>
</dbReference>
<dbReference type="Gene3D" id="3.30.110.170">
    <property type="entry name" value="Protein of unknown function (DUF541), domain 1"/>
    <property type="match status" value="1"/>
</dbReference>
<gene>
    <name evidence="2" type="ORF">NCCP691_24650</name>
</gene>
<organism evidence="2 3">
    <name type="scientific">Noviherbaspirillum aridicola</name>
    <dbReference type="NCBI Taxonomy" id="2849687"/>
    <lineage>
        <taxon>Bacteria</taxon>
        <taxon>Pseudomonadati</taxon>
        <taxon>Pseudomonadota</taxon>
        <taxon>Betaproteobacteria</taxon>
        <taxon>Burkholderiales</taxon>
        <taxon>Oxalobacteraceae</taxon>
        <taxon>Noviherbaspirillum</taxon>
    </lineage>
</organism>
<dbReference type="RefSeq" id="WP_220808761.1">
    <property type="nucleotide sequence ID" value="NZ_BPMK01000010.1"/>
</dbReference>
<evidence type="ECO:0000256" key="1">
    <source>
        <dbReference type="SAM" id="SignalP"/>
    </source>
</evidence>
<name>A0ABQ4Q600_9BURK</name>
<dbReference type="Pfam" id="PF04402">
    <property type="entry name" value="SIMPL"/>
    <property type="match status" value="1"/>
</dbReference>
<sequence>MPRSTVASLILALAASLGSAHAQSTQAPQPPQPAGTLVIVPAYGEVRQPNDEARAVFMVEEQDKDRAAAASRVNLRMKQGTELLRRADPAAVFQTRGYYTYPVYADEPVQPRQAARIRQPTGWRVGQYLDMKTGSLDKLPATVAAAQKLLALNGLQFGLTEASARKLEEQRIAAAYQNLQEKIAAIAKAMGRNPGEAVLDTIDFEASGSYAPQPEAAMKTMRASAMDAPVEEPSFEPGETTLGTRLVGRIRFR</sequence>
<dbReference type="Gene3D" id="3.30.70.2970">
    <property type="entry name" value="Protein of unknown function (DUF541), domain 2"/>
    <property type="match status" value="1"/>
</dbReference>
<evidence type="ECO:0000313" key="3">
    <source>
        <dbReference type="Proteomes" id="UP000887222"/>
    </source>
</evidence>
<reference evidence="2 3" key="1">
    <citation type="journal article" date="2022" name="Int. J. Syst. Evol. Microbiol.">
        <title>Noviherbaspirillum aridicola sp. nov., isolated from an arid soil in Pakistan.</title>
        <authorList>
            <person name="Khan I.U."/>
            <person name="Saqib M."/>
            <person name="Amin A."/>
            <person name="Hussain F."/>
            <person name="Li L."/>
            <person name="Liu Y.H."/>
            <person name="Fang B.Z."/>
            <person name="Ahmed I."/>
            <person name="Li W.J."/>
        </authorList>
    </citation>
    <scope>NUCLEOTIDE SEQUENCE [LARGE SCALE GENOMIC DNA]</scope>
    <source>
        <strain evidence="2 3">NCCP-691</strain>
    </source>
</reference>
<keyword evidence="3" id="KW-1185">Reference proteome</keyword>
<dbReference type="InterPro" id="IPR052022">
    <property type="entry name" value="26kDa_periplasmic_antigen"/>
</dbReference>
<evidence type="ECO:0000313" key="2">
    <source>
        <dbReference type="EMBL" id="GIZ52451.1"/>
    </source>
</evidence>
<dbReference type="Proteomes" id="UP000887222">
    <property type="component" value="Unassembled WGS sequence"/>
</dbReference>
<dbReference type="PANTHER" id="PTHR34387">
    <property type="entry name" value="SLR1258 PROTEIN"/>
    <property type="match status" value="1"/>
</dbReference>
<comment type="caution">
    <text evidence="2">The sequence shown here is derived from an EMBL/GenBank/DDBJ whole genome shotgun (WGS) entry which is preliminary data.</text>
</comment>
<keyword evidence="1" id="KW-0732">Signal</keyword>
<dbReference type="EMBL" id="BPMK01000010">
    <property type="protein sequence ID" value="GIZ52451.1"/>
    <property type="molecule type" value="Genomic_DNA"/>
</dbReference>
<dbReference type="InterPro" id="IPR007497">
    <property type="entry name" value="SIMPL/DUF541"/>
</dbReference>